<gene>
    <name evidence="2" type="ORF">E3N88_38370</name>
</gene>
<dbReference type="Proteomes" id="UP000326396">
    <property type="component" value="Linkage Group LG8"/>
</dbReference>
<keyword evidence="1" id="KW-0812">Transmembrane</keyword>
<evidence type="ECO:0000313" key="3">
    <source>
        <dbReference type="Proteomes" id="UP000326396"/>
    </source>
</evidence>
<dbReference type="PANTHER" id="PTHR24177">
    <property type="entry name" value="CASKIN"/>
    <property type="match status" value="1"/>
</dbReference>
<keyword evidence="1" id="KW-1133">Transmembrane helix</keyword>
<organism evidence="2 3">
    <name type="scientific">Mikania micrantha</name>
    <name type="common">bitter vine</name>
    <dbReference type="NCBI Taxonomy" id="192012"/>
    <lineage>
        <taxon>Eukaryota</taxon>
        <taxon>Viridiplantae</taxon>
        <taxon>Streptophyta</taxon>
        <taxon>Embryophyta</taxon>
        <taxon>Tracheophyta</taxon>
        <taxon>Spermatophyta</taxon>
        <taxon>Magnoliopsida</taxon>
        <taxon>eudicotyledons</taxon>
        <taxon>Gunneridae</taxon>
        <taxon>Pentapetalae</taxon>
        <taxon>asterids</taxon>
        <taxon>campanulids</taxon>
        <taxon>Asterales</taxon>
        <taxon>Asteraceae</taxon>
        <taxon>Asteroideae</taxon>
        <taxon>Heliantheae alliance</taxon>
        <taxon>Eupatorieae</taxon>
        <taxon>Mikania</taxon>
    </lineage>
</organism>
<name>A0A5N6LTW2_9ASTR</name>
<dbReference type="OrthoDB" id="1652385at2759"/>
<reference evidence="2 3" key="1">
    <citation type="submission" date="2019-05" db="EMBL/GenBank/DDBJ databases">
        <title>Mikania micrantha, genome provides insights into the molecular mechanism of rapid growth.</title>
        <authorList>
            <person name="Liu B."/>
        </authorList>
    </citation>
    <scope>NUCLEOTIDE SEQUENCE [LARGE SCALE GENOMIC DNA]</scope>
    <source>
        <strain evidence="2">NLD-2019</strain>
        <tissue evidence="2">Leaf</tissue>
    </source>
</reference>
<dbReference type="InterPro" id="IPR036770">
    <property type="entry name" value="Ankyrin_rpt-contain_sf"/>
</dbReference>
<dbReference type="Gene3D" id="1.25.40.20">
    <property type="entry name" value="Ankyrin repeat-containing domain"/>
    <property type="match status" value="1"/>
</dbReference>
<dbReference type="SUPFAM" id="SSF48403">
    <property type="entry name" value="Ankyrin repeat"/>
    <property type="match status" value="1"/>
</dbReference>
<dbReference type="AlphaFoldDB" id="A0A5N6LTW2"/>
<comment type="caution">
    <text evidence="2">The sequence shown here is derived from an EMBL/GenBank/DDBJ whole genome shotgun (WGS) entry which is preliminary data.</text>
</comment>
<proteinExistence type="predicted"/>
<dbReference type="EMBL" id="SZYD01000018">
    <property type="protein sequence ID" value="KAD2804993.1"/>
    <property type="molecule type" value="Genomic_DNA"/>
</dbReference>
<sequence length="235" mass="26969">MPNEVANLLRGSPIIQDDGTTRYDYKILFDAAEAGNTIFLVEIFRTYPGYMNKVNENGLTVFHIALIHGHVDIYNLLHEIGSLKDDICQKTDEKGNNMAHLLAMSSKERLHKSRLAYILILAREIITFERVENVMPPKLREAKNKEGQTPYELFYEKNTYLIEDGIKWVQNATIFASLMMTIVVALVVNSKNVTPEHRGTTNFDPSWPAHLNHFGVFKSNITLDVIYRYDICRYG</sequence>
<accession>A0A5N6LTW2</accession>
<protein>
    <submittedName>
        <fullName evidence="2">Uncharacterized protein</fullName>
    </submittedName>
</protein>
<keyword evidence="3" id="KW-1185">Reference proteome</keyword>
<feature type="transmembrane region" description="Helical" evidence="1">
    <location>
        <begin position="168"/>
        <end position="188"/>
    </location>
</feature>
<evidence type="ECO:0000313" key="2">
    <source>
        <dbReference type="EMBL" id="KAD2804993.1"/>
    </source>
</evidence>
<evidence type="ECO:0000256" key="1">
    <source>
        <dbReference type="SAM" id="Phobius"/>
    </source>
</evidence>
<keyword evidence="1" id="KW-0472">Membrane</keyword>
<dbReference type="PANTHER" id="PTHR24177:SF443">
    <property type="entry name" value="PGG DOMAIN-CONTAINING PROTEIN"/>
    <property type="match status" value="1"/>
</dbReference>
<dbReference type="GO" id="GO:0016020">
    <property type="term" value="C:membrane"/>
    <property type="evidence" value="ECO:0007669"/>
    <property type="project" value="TreeGrafter"/>
</dbReference>